<evidence type="ECO:0000313" key="2">
    <source>
        <dbReference type="Proteomes" id="UP001321473"/>
    </source>
</evidence>
<keyword evidence="2" id="KW-1185">Reference proteome</keyword>
<reference evidence="1 2" key="1">
    <citation type="journal article" date="2023" name="Arcadia Sci">
        <title>De novo assembly of a long-read Amblyomma americanum tick genome.</title>
        <authorList>
            <person name="Chou S."/>
            <person name="Poskanzer K.E."/>
            <person name="Rollins M."/>
            <person name="Thuy-Boun P.S."/>
        </authorList>
    </citation>
    <scope>NUCLEOTIDE SEQUENCE [LARGE SCALE GENOMIC DNA]</scope>
    <source>
        <strain evidence="1">F_SG_1</strain>
        <tissue evidence="1">Salivary glands</tissue>
    </source>
</reference>
<dbReference type="Proteomes" id="UP001321473">
    <property type="component" value="Unassembled WGS sequence"/>
</dbReference>
<organism evidence="1 2">
    <name type="scientific">Amblyomma americanum</name>
    <name type="common">Lone star tick</name>
    <dbReference type="NCBI Taxonomy" id="6943"/>
    <lineage>
        <taxon>Eukaryota</taxon>
        <taxon>Metazoa</taxon>
        <taxon>Ecdysozoa</taxon>
        <taxon>Arthropoda</taxon>
        <taxon>Chelicerata</taxon>
        <taxon>Arachnida</taxon>
        <taxon>Acari</taxon>
        <taxon>Parasitiformes</taxon>
        <taxon>Ixodida</taxon>
        <taxon>Ixodoidea</taxon>
        <taxon>Ixodidae</taxon>
        <taxon>Amblyomminae</taxon>
        <taxon>Amblyomma</taxon>
    </lineage>
</organism>
<dbReference type="AlphaFoldDB" id="A0AAQ4EPD5"/>
<protein>
    <submittedName>
        <fullName evidence="1">Uncharacterized protein</fullName>
    </submittedName>
</protein>
<comment type="caution">
    <text evidence="1">The sequence shown here is derived from an EMBL/GenBank/DDBJ whole genome shotgun (WGS) entry which is preliminary data.</text>
</comment>
<sequence length="125" mass="13645">MNTFVTGGGGAPLRFVFLFSGSSVMTVNTDALLKRNLNANSSSEYTSIALTASRSDLAVEGHQEAPRRKVARHGGPLYHRCIYSGSGSGARRGACRLDCRRVRGRWRRGWIAGRRSPINHGRSRG</sequence>
<proteinExistence type="predicted"/>
<gene>
    <name evidence="1" type="ORF">V5799_030057</name>
</gene>
<name>A0AAQ4EPD5_AMBAM</name>
<accession>A0AAQ4EPD5</accession>
<dbReference type="EMBL" id="JARKHS020012770">
    <property type="protein sequence ID" value="KAK8776596.1"/>
    <property type="molecule type" value="Genomic_DNA"/>
</dbReference>
<evidence type="ECO:0000313" key="1">
    <source>
        <dbReference type="EMBL" id="KAK8776596.1"/>
    </source>
</evidence>